<dbReference type="GO" id="GO:0016891">
    <property type="term" value="F:RNA endonuclease activity producing 5'-phosphomonoesters, hydrolytic mechanism"/>
    <property type="evidence" value="ECO:0007669"/>
    <property type="project" value="InterPro"/>
</dbReference>
<dbReference type="InterPro" id="IPR011545">
    <property type="entry name" value="DEAD/DEAH_box_helicase_dom"/>
</dbReference>
<evidence type="ECO:0000256" key="1">
    <source>
        <dbReference type="ARBA" id="ARBA00001946"/>
    </source>
</evidence>
<dbReference type="GO" id="GO:0005737">
    <property type="term" value="C:cytoplasm"/>
    <property type="evidence" value="ECO:0007669"/>
    <property type="project" value="TreeGrafter"/>
</dbReference>
<sequence>MIVFFAATPGIDSALGLRPQKMQPRGYQVELFERAKSGNTIAVLETGTGKTLIACLLIKHVYDQDRNSGISGRLCVFLAPTVILVDQQAKYIQEKTGLKVRQFVGSMDVDHWNEDKWAKELTTADVVAMTPQIFLNILSTNYINLTQVGLLVFDECHHARKKSPYSLIMKDYYSKMNEAERPLLLGMTASPVFSKKSTEESIWNLQNLLFATAVTATSRLEVEKHAPKAKEKTVFFAPSPDYGWTPLMHGLRDRNLIRHKTIEAILNNVLYTLEKIGRWAAEKELKKLLSAYIHKVARRMGHVSWNGVADNDDDFDEGELKVLNSAGRESGDIAIANACKELLETIYSADGSRNGRYLSLMPSSNEISPKVVTLLQLLRSYNTAPSKRAMIFADRKSTTRCLKAIIELQPELKSTIKPAAIVGQASRSINDPIRKPTNATNRKLLQEFANDTGNINLLIATRIGEEGLDVSSCSLVIRFDLAMTVANFIQSRGRARDMQSTFIAMVEEYNSKEQTRLKRIRSQDQEMMSILLDQTERIKINASIVVVEDENLFAIPSTGATLTPQSAAGLINTYCQSVLKGEDTRPIYNVYDCSNLTREELNRLSEEDPSINRNNFVTHSLSTRFFATLDLPPRAPPDCRYLRGRQCQNKKEAKAAVAFEMGKKLFRCGISSFDDHFDIDFDEVDHDLVDFV</sequence>
<dbReference type="GO" id="GO:0031047">
    <property type="term" value="P:regulatory ncRNA-mediated gene silencing"/>
    <property type="evidence" value="ECO:0007669"/>
    <property type="project" value="UniProtKB-ARBA"/>
</dbReference>
<proteinExistence type="inferred from homology"/>
<keyword evidence="4" id="KW-0347">Helicase</keyword>
<dbReference type="FunFam" id="3.40.50.300:FF:000628">
    <property type="entry name" value="Endoribonuclease Dicer"/>
    <property type="match status" value="1"/>
</dbReference>
<dbReference type="Pfam" id="PF03368">
    <property type="entry name" value="Dicer_dimer"/>
    <property type="match status" value="1"/>
</dbReference>
<evidence type="ECO:0000256" key="3">
    <source>
        <dbReference type="ARBA" id="ARBA00022801"/>
    </source>
</evidence>
<feature type="domain" description="Helicase ATP-binding" evidence="7">
    <location>
        <begin position="31"/>
        <end position="209"/>
    </location>
</feature>
<dbReference type="SUPFAM" id="SSF52540">
    <property type="entry name" value="P-loop containing nucleoside triphosphate hydrolases"/>
    <property type="match status" value="1"/>
</dbReference>
<evidence type="ECO:0000259" key="8">
    <source>
        <dbReference type="PROSITE" id="PS51194"/>
    </source>
</evidence>
<comment type="similarity">
    <text evidence="6">Belongs to the helicase family. Dicer subfamily.</text>
</comment>
<keyword evidence="2" id="KW-0547">Nucleotide-binding</keyword>
<evidence type="ECO:0000256" key="6">
    <source>
        <dbReference type="ARBA" id="ARBA00035116"/>
    </source>
</evidence>
<comment type="caution">
    <text evidence="9">The sequence shown here is derived from an EMBL/GenBank/DDBJ whole genome shotgun (WGS) entry which is preliminary data.</text>
</comment>
<comment type="cofactor">
    <cofactor evidence="1">
        <name>Mg(2+)</name>
        <dbReference type="ChEBI" id="CHEBI:18420"/>
    </cofactor>
</comment>
<dbReference type="InterPro" id="IPR001650">
    <property type="entry name" value="Helicase_C-like"/>
</dbReference>
<dbReference type="PANTHER" id="PTHR14074:SF16">
    <property type="entry name" value="ANTIVIRAL INNATE IMMUNE RESPONSE RECEPTOR RIG-I"/>
    <property type="match status" value="1"/>
</dbReference>
<dbReference type="InterPro" id="IPR038248">
    <property type="entry name" value="Dicer_dimer_sf"/>
</dbReference>
<dbReference type="GO" id="GO:0005524">
    <property type="term" value="F:ATP binding"/>
    <property type="evidence" value="ECO:0007669"/>
    <property type="project" value="UniProtKB-KW"/>
</dbReference>
<dbReference type="SMART" id="SM00487">
    <property type="entry name" value="DEXDc"/>
    <property type="match status" value="1"/>
</dbReference>
<evidence type="ECO:0000259" key="7">
    <source>
        <dbReference type="PROSITE" id="PS51192"/>
    </source>
</evidence>
<evidence type="ECO:0000256" key="5">
    <source>
        <dbReference type="ARBA" id="ARBA00022840"/>
    </source>
</evidence>
<dbReference type="InterPro" id="IPR014001">
    <property type="entry name" value="Helicase_ATP-bd"/>
</dbReference>
<evidence type="ECO:0000256" key="2">
    <source>
        <dbReference type="ARBA" id="ARBA00022741"/>
    </source>
</evidence>
<evidence type="ECO:0000313" key="9">
    <source>
        <dbReference type="EMBL" id="TPX49918.1"/>
    </source>
</evidence>
<dbReference type="InterPro" id="IPR005034">
    <property type="entry name" value="Dicer_dimerisation"/>
</dbReference>
<reference evidence="9 10" key="1">
    <citation type="journal article" date="2019" name="Sci. Rep.">
        <title>Comparative genomics of chytrid fungi reveal insights into the obligate biotrophic and pathogenic lifestyle of Synchytrium endobioticum.</title>
        <authorList>
            <person name="van de Vossenberg B.T.L.H."/>
            <person name="Warris S."/>
            <person name="Nguyen H.D.T."/>
            <person name="van Gent-Pelzer M.P.E."/>
            <person name="Joly D.L."/>
            <person name="van de Geest H.C."/>
            <person name="Bonants P.J.M."/>
            <person name="Smith D.S."/>
            <person name="Levesque C.A."/>
            <person name="van der Lee T.A.J."/>
        </authorList>
    </citation>
    <scope>NUCLEOTIDE SEQUENCE [LARGE SCALE GENOMIC DNA]</scope>
    <source>
        <strain evidence="9 10">LEV6574</strain>
    </source>
</reference>
<dbReference type="GO" id="GO:0004386">
    <property type="term" value="F:helicase activity"/>
    <property type="evidence" value="ECO:0007669"/>
    <property type="project" value="UniProtKB-KW"/>
</dbReference>
<dbReference type="Pfam" id="PF00270">
    <property type="entry name" value="DEAD"/>
    <property type="match status" value="1"/>
</dbReference>
<dbReference type="SMART" id="SM00490">
    <property type="entry name" value="HELICc"/>
    <property type="match status" value="1"/>
</dbReference>
<dbReference type="InterPro" id="IPR051363">
    <property type="entry name" value="RLR_Helicase"/>
</dbReference>
<evidence type="ECO:0000256" key="4">
    <source>
        <dbReference type="ARBA" id="ARBA00022806"/>
    </source>
</evidence>
<organism evidence="9 10">
    <name type="scientific">Synchytrium endobioticum</name>
    <dbReference type="NCBI Taxonomy" id="286115"/>
    <lineage>
        <taxon>Eukaryota</taxon>
        <taxon>Fungi</taxon>
        <taxon>Fungi incertae sedis</taxon>
        <taxon>Chytridiomycota</taxon>
        <taxon>Chytridiomycota incertae sedis</taxon>
        <taxon>Chytridiomycetes</taxon>
        <taxon>Synchytriales</taxon>
        <taxon>Synchytriaceae</taxon>
        <taxon>Synchytrium</taxon>
    </lineage>
</organism>
<gene>
    <name evidence="9" type="ORF">SeLEV6574_g01215</name>
</gene>
<dbReference type="Gene3D" id="3.30.160.380">
    <property type="entry name" value="Dicer dimerisation domain"/>
    <property type="match status" value="1"/>
</dbReference>
<dbReference type="Pfam" id="PF00271">
    <property type="entry name" value="Helicase_C"/>
    <property type="match status" value="1"/>
</dbReference>
<accession>A0A507DG98</accession>
<dbReference type="GO" id="GO:0010467">
    <property type="term" value="P:gene expression"/>
    <property type="evidence" value="ECO:0007669"/>
    <property type="project" value="UniProtKB-ARBA"/>
</dbReference>
<dbReference type="Gene3D" id="3.40.50.300">
    <property type="entry name" value="P-loop containing nucleotide triphosphate hydrolases"/>
    <property type="match status" value="2"/>
</dbReference>
<keyword evidence="3" id="KW-0378">Hydrolase</keyword>
<evidence type="ECO:0000313" key="10">
    <source>
        <dbReference type="Proteomes" id="UP000320475"/>
    </source>
</evidence>
<dbReference type="GO" id="GO:0003676">
    <property type="term" value="F:nucleic acid binding"/>
    <property type="evidence" value="ECO:0007669"/>
    <property type="project" value="InterPro"/>
</dbReference>
<dbReference type="PANTHER" id="PTHR14074">
    <property type="entry name" value="HELICASE WITH DEATH DOMAIN-RELATED"/>
    <property type="match status" value="1"/>
</dbReference>
<dbReference type="EMBL" id="QEAM01000025">
    <property type="protein sequence ID" value="TPX49918.1"/>
    <property type="molecule type" value="Genomic_DNA"/>
</dbReference>
<dbReference type="PROSITE" id="PS51194">
    <property type="entry name" value="HELICASE_CTER"/>
    <property type="match status" value="1"/>
</dbReference>
<keyword evidence="5" id="KW-0067">ATP-binding</keyword>
<dbReference type="Proteomes" id="UP000320475">
    <property type="component" value="Unassembled WGS sequence"/>
</dbReference>
<dbReference type="InterPro" id="IPR027417">
    <property type="entry name" value="P-loop_NTPase"/>
</dbReference>
<dbReference type="AlphaFoldDB" id="A0A507DG98"/>
<dbReference type="PROSITE" id="PS51192">
    <property type="entry name" value="HELICASE_ATP_BIND_1"/>
    <property type="match status" value="1"/>
</dbReference>
<protein>
    <submittedName>
        <fullName evidence="9">Uncharacterized protein</fullName>
    </submittedName>
</protein>
<feature type="domain" description="Helicase C-terminal" evidence="8">
    <location>
        <begin position="373"/>
        <end position="544"/>
    </location>
</feature>
<dbReference type="CDD" id="cd18034">
    <property type="entry name" value="DEXHc_dicer"/>
    <property type="match status" value="1"/>
</dbReference>
<dbReference type="VEuPathDB" id="FungiDB:SeMB42_g03629"/>
<name>A0A507DG98_9FUNG</name>
<dbReference type="OrthoDB" id="416741at2759"/>